<dbReference type="InterPro" id="IPR050557">
    <property type="entry name" value="RTX_toxin/Mannuronan_C5-epim"/>
</dbReference>
<evidence type="ECO:0008006" key="6">
    <source>
        <dbReference type="Google" id="ProtNLM"/>
    </source>
</evidence>
<dbReference type="PANTHER" id="PTHR38340">
    <property type="entry name" value="S-LAYER PROTEIN"/>
    <property type="match status" value="1"/>
</dbReference>
<proteinExistence type="predicted"/>
<organism evidence="4 5">
    <name type="scientific">Roseinatronobacter domitianus</name>
    <dbReference type="NCBI Taxonomy" id="2940293"/>
    <lineage>
        <taxon>Bacteria</taxon>
        <taxon>Pseudomonadati</taxon>
        <taxon>Pseudomonadota</taxon>
        <taxon>Alphaproteobacteria</taxon>
        <taxon>Rhodobacterales</taxon>
        <taxon>Paracoccaceae</taxon>
        <taxon>Roseinatronobacter</taxon>
    </lineage>
</organism>
<feature type="compositionally biased region" description="Acidic residues" evidence="3">
    <location>
        <begin position="513"/>
        <end position="523"/>
    </location>
</feature>
<dbReference type="Pfam" id="PF00353">
    <property type="entry name" value="HemolysinCabind"/>
    <property type="match status" value="3"/>
</dbReference>
<evidence type="ECO:0000256" key="3">
    <source>
        <dbReference type="SAM" id="MobiDB-lite"/>
    </source>
</evidence>
<dbReference type="PANTHER" id="PTHR38340:SF1">
    <property type="entry name" value="S-LAYER PROTEIN"/>
    <property type="match status" value="1"/>
</dbReference>
<feature type="compositionally biased region" description="Acidic residues" evidence="3">
    <location>
        <begin position="537"/>
        <end position="556"/>
    </location>
</feature>
<keyword evidence="2" id="KW-0964">Secreted</keyword>
<evidence type="ECO:0000313" key="4">
    <source>
        <dbReference type="EMBL" id="MCL1630310.1"/>
    </source>
</evidence>
<dbReference type="PROSITE" id="PS00330">
    <property type="entry name" value="HEMOLYSIN_CALCIUM"/>
    <property type="match status" value="2"/>
</dbReference>
<dbReference type="InterPro" id="IPR049886">
    <property type="entry name" value="CFI_box_CTERM_dom"/>
</dbReference>
<evidence type="ECO:0000313" key="5">
    <source>
        <dbReference type="Proteomes" id="UP001202550"/>
    </source>
</evidence>
<gene>
    <name evidence="4" type="ORF">M3N55_16505</name>
</gene>
<dbReference type="RefSeq" id="WP_249060961.1">
    <property type="nucleotide sequence ID" value="NZ_JALZWP010000041.1"/>
</dbReference>
<dbReference type="NCBIfam" id="NF041770">
    <property type="entry name" value="CFI_box_CTERM"/>
    <property type="match status" value="1"/>
</dbReference>
<evidence type="ECO:0000256" key="1">
    <source>
        <dbReference type="ARBA" id="ARBA00004613"/>
    </source>
</evidence>
<dbReference type="SUPFAM" id="SSF51120">
    <property type="entry name" value="beta-Roll"/>
    <property type="match status" value="3"/>
</dbReference>
<dbReference type="EMBL" id="JALZWP010000041">
    <property type="protein sequence ID" value="MCL1630310.1"/>
    <property type="molecule type" value="Genomic_DNA"/>
</dbReference>
<protein>
    <recommendedName>
        <fullName evidence="6">Hemolysin-type calcium-binding repeat-containing protein</fullName>
    </recommendedName>
</protein>
<dbReference type="InterPro" id="IPR018511">
    <property type="entry name" value="Hemolysin-typ_Ca-bd_CS"/>
</dbReference>
<comment type="caution">
    <text evidence="4">The sequence shown here is derived from an EMBL/GenBank/DDBJ whole genome shotgun (WGS) entry which is preliminary data.</text>
</comment>
<dbReference type="PRINTS" id="PR00313">
    <property type="entry name" value="CABNDNGRPT"/>
</dbReference>
<keyword evidence="5" id="KW-1185">Reference proteome</keyword>
<dbReference type="InterPro" id="IPR011049">
    <property type="entry name" value="Serralysin-like_metalloprot_C"/>
</dbReference>
<comment type="subcellular location">
    <subcellularLocation>
        <location evidence="1">Secreted</location>
    </subcellularLocation>
</comment>
<name>A0ABT0M7D4_9RHOB</name>
<feature type="region of interest" description="Disordered" evidence="3">
    <location>
        <begin position="508"/>
        <end position="557"/>
    </location>
</feature>
<reference evidence="4 5" key="1">
    <citation type="submission" date="2022-05" db="EMBL/GenBank/DDBJ databases">
        <title>Seasonal and diel survey of microbial diversity of the Tyrrhenian coast.</title>
        <authorList>
            <person name="Gattoni G."/>
            <person name="Corral P."/>
        </authorList>
    </citation>
    <scope>NUCLEOTIDE SEQUENCE [LARGE SCALE GENOMIC DNA]</scope>
    <source>
        <strain evidence="4 5">V10</strain>
    </source>
</reference>
<evidence type="ECO:0000256" key="2">
    <source>
        <dbReference type="ARBA" id="ARBA00022525"/>
    </source>
</evidence>
<accession>A0ABT0M7D4</accession>
<feature type="compositionally biased region" description="Pro residues" evidence="3">
    <location>
        <begin position="524"/>
        <end position="533"/>
    </location>
</feature>
<sequence length="636" mass="69130">MLTVQLYNIIRDDTARGPISGTQGDDHIIHHREGDAIDHSGTGLVGFVGNDTLEASVPVSGQIHMFAGPGDDHLILDVTKASNAAGMQGHHAYGGTGADTYEFTNLANNHSPIVGRLDTFNPTEDIIKIEGQVIDLENLPQTITLDTGESFALRVISIEHPEFAGEDLGAQFFLAIGDDIFYALDGARDLKNGLSDLIGEERHFLLPSALDALRSAEAVDYFNPKNFVPTEFYESYGDNVELLWTPPGEEVVITPNSDYPTHLYAGKVNTNAISSRGEQTITGSDQADIIDANTGNDTVFGEGGDDLIAGGIDNDYLDGGSGNDSMWGGDGNDTLLGRDGNDYLHGGRGNDIINGGDGSDIIVAGSGDDTLTGGGSESDINQFHFSNDDGHVLITDFKVGIDKISLQHEIDPLTVEIIEGDSGNVIVNYGQEASIELENVSLEEFQDAATVRSSEDNPIISISVNPEDQLAQQILAESGFYGENEPPTLEIEGVQYGSEAFDEDSAGGYFYAQDDEPEPEPEPVDPWPIPTWPSTPADDDPDDDDVVHDDDDDDSNSESCFVATAAYQDPWHPEVVYLRRFRDQWLVNRAWGRAFVRFYWTVGPILAVPVRKSPMLQDFSKKIIRILIVAFKRKLE</sequence>
<dbReference type="InterPro" id="IPR001343">
    <property type="entry name" value="Hemolysn_Ca-bd"/>
</dbReference>
<dbReference type="Proteomes" id="UP001202550">
    <property type="component" value="Unassembled WGS sequence"/>
</dbReference>
<dbReference type="Gene3D" id="2.150.10.10">
    <property type="entry name" value="Serralysin-like metalloprotease, C-terminal"/>
    <property type="match status" value="2"/>
</dbReference>